<feature type="transmembrane region" description="Helical" evidence="5">
    <location>
        <begin position="409"/>
        <end position="428"/>
    </location>
</feature>
<keyword evidence="2 5" id="KW-0812">Transmembrane</keyword>
<feature type="transmembrane region" description="Helical" evidence="5">
    <location>
        <begin position="369"/>
        <end position="389"/>
    </location>
</feature>
<dbReference type="PANTHER" id="PTHR23510">
    <property type="entry name" value="INNER MEMBRANE TRANSPORT PROTEIN YAJR"/>
    <property type="match status" value="1"/>
</dbReference>
<reference evidence="6 7" key="1">
    <citation type="submission" date="2024-10" db="EMBL/GenBank/DDBJ databases">
        <title>Updated reference genomes for cyclostephanoid diatoms.</title>
        <authorList>
            <person name="Roberts W.R."/>
            <person name="Alverson A.J."/>
        </authorList>
    </citation>
    <scope>NUCLEOTIDE SEQUENCE [LARGE SCALE GENOMIC DNA]</scope>
    <source>
        <strain evidence="6 7">AJA010-31</strain>
    </source>
</reference>
<dbReference type="Pfam" id="PF07690">
    <property type="entry name" value="MFS_1"/>
    <property type="match status" value="1"/>
</dbReference>
<name>A0ABD3P0K7_9STRA</name>
<dbReference type="InterPro" id="IPR051068">
    <property type="entry name" value="MFS_Domain-Containing_Protein"/>
</dbReference>
<comment type="subcellular location">
    <subcellularLocation>
        <location evidence="1">Membrane</location>
        <topology evidence="1">Multi-pass membrane protein</topology>
    </subcellularLocation>
</comment>
<dbReference type="EMBL" id="JALLPJ020000867">
    <property type="protein sequence ID" value="KAL3780961.1"/>
    <property type="molecule type" value="Genomic_DNA"/>
</dbReference>
<evidence type="ECO:0000256" key="4">
    <source>
        <dbReference type="ARBA" id="ARBA00023136"/>
    </source>
</evidence>
<keyword evidence="7" id="KW-1185">Reference proteome</keyword>
<comment type="caution">
    <text evidence="6">The sequence shown here is derived from an EMBL/GenBank/DDBJ whole genome shotgun (WGS) entry which is preliminary data.</text>
</comment>
<feature type="transmembrane region" description="Helical" evidence="5">
    <location>
        <begin position="713"/>
        <end position="731"/>
    </location>
</feature>
<dbReference type="InterPro" id="IPR011701">
    <property type="entry name" value="MFS"/>
</dbReference>
<accession>A0ABD3P0K7</accession>
<sequence>MFTCSCLFGRRNLDRSSRGNSSTVFSLCAKLNMKGYHEYYSRSQHPSYPPQQYLNYELLKSKLKQFYDRRRQLSQIVKTNDGALPAAQFQQLSGGQDISGRYVDLGSYFGCGDDEHAEFVDVGDAMLRLSIIERKEYSSLLEEQIGDAAVFYNSTLLYDVQQLIEKGQYNDAAQQLLDAVAFACTNVITFRQLLVRYDAFCRAYDSMPLNEWHLQRSVLDVDHPVHKLFSLEGVEELEKKIVMGLQQHSDGKANIEEELSAEDFSTQVQSFVYLLNKTDNSLEKAVAGHTVFKDRLLAFVMRLKQYMLFGLVSRGLSSESTKMRGRHFKREIKVLCKWRENKNFAHFSVEEDQRGTFKQNLREVKPENVFPLFLNLVCCFLFMMNNYIIEPSSAYYAEALGSSDALSGIMIGMAPWFAIISSVAYSYWTNFEYKKPILFAGMLQFVGNLMYANAYGYQSIQMCLIGRAITGLGAPRVINRRYVADATPFSLRTAASAAFAMATALGAALGPGMAILLDQVNEFEFSLPFLNTQYFNGMTGPGYFMSLNWLIYTICIVLLFSEPTRSGLDELKEREQTDSKKMSLLSEVELAAMKDSDAGESGFGHQDSISLDDDEEDEVRVDVQDIPESIEKEYSYKYCYCFTDMTKPVVVCMSLIFMKRIALESIVGSTSIITKNRYGWDIKNVGTLHLVNGIIVIPVSILCGFLSTRYEDRYMSILFLAITLVGMTFLFDPTDLFNLDSSDTFNEDHPMAVGPGRYVSGSLIAFSGIEACESYVSSLMSKVVPSALAQGTFNSGLLATLVGTGGRAVGDVFITCMGLISIRNLLNLLIIPGSMLVSFSIVLIRWNYDILAV</sequence>
<organism evidence="6 7">
    <name type="scientific">Cyclotella atomus</name>
    <dbReference type="NCBI Taxonomy" id="382360"/>
    <lineage>
        <taxon>Eukaryota</taxon>
        <taxon>Sar</taxon>
        <taxon>Stramenopiles</taxon>
        <taxon>Ochrophyta</taxon>
        <taxon>Bacillariophyta</taxon>
        <taxon>Coscinodiscophyceae</taxon>
        <taxon>Thalassiosirophycidae</taxon>
        <taxon>Stephanodiscales</taxon>
        <taxon>Stephanodiscaceae</taxon>
        <taxon>Cyclotella</taxon>
    </lineage>
</organism>
<keyword evidence="3 5" id="KW-1133">Transmembrane helix</keyword>
<evidence type="ECO:0000313" key="7">
    <source>
        <dbReference type="Proteomes" id="UP001530400"/>
    </source>
</evidence>
<evidence type="ECO:0000256" key="3">
    <source>
        <dbReference type="ARBA" id="ARBA00022989"/>
    </source>
</evidence>
<dbReference type="PANTHER" id="PTHR23510:SF64">
    <property type="entry name" value="INNER MEMBRANE TRANSPORT PROTEIN YAJR"/>
    <property type="match status" value="1"/>
</dbReference>
<gene>
    <name evidence="6" type="ORF">ACHAWO_013869</name>
</gene>
<feature type="transmembrane region" description="Helical" evidence="5">
    <location>
        <begin position="542"/>
        <end position="560"/>
    </location>
</feature>
<evidence type="ECO:0000256" key="1">
    <source>
        <dbReference type="ARBA" id="ARBA00004141"/>
    </source>
</evidence>
<evidence type="ECO:0000313" key="6">
    <source>
        <dbReference type="EMBL" id="KAL3780961.1"/>
    </source>
</evidence>
<feature type="transmembrane region" description="Helical" evidence="5">
    <location>
        <begin position="497"/>
        <end position="517"/>
    </location>
</feature>
<dbReference type="InterPro" id="IPR036259">
    <property type="entry name" value="MFS_trans_sf"/>
</dbReference>
<protein>
    <recommendedName>
        <fullName evidence="8">SPX domain-containing protein</fullName>
    </recommendedName>
</protein>
<evidence type="ECO:0000256" key="5">
    <source>
        <dbReference type="SAM" id="Phobius"/>
    </source>
</evidence>
<keyword evidence="4 5" id="KW-0472">Membrane</keyword>
<feature type="transmembrane region" description="Helical" evidence="5">
    <location>
        <begin position="685"/>
        <end position="707"/>
    </location>
</feature>
<evidence type="ECO:0008006" key="8">
    <source>
        <dbReference type="Google" id="ProtNLM"/>
    </source>
</evidence>
<dbReference type="AlphaFoldDB" id="A0ABD3P0K7"/>
<dbReference type="GO" id="GO:0016020">
    <property type="term" value="C:membrane"/>
    <property type="evidence" value="ECO:0007669"/>
    <property type="project" value="UniProtKB-SubCell"/>
</dbReference>
<proteinExistence type="predicted"/>
<dbReference type="Proteomes" id="UP001530400">
    <property type="component" value="Unassembled WGS sequence"/>
</dbReference>
<dbReference type="SUPFAM" id="SSF103473">
    <property type="entry name" value="MFS general substrate transporter"/>
    <property type="match status" value="1"/>
</dbReference>
<evidence type="ECO:0000256" key="2">
    <source>
        <dbReference type="ARBA" id="ARBA00022692"/>
    </source>
</evidence>
<dbReference type="Gene3D" id="1.20.1250.20">
    <property type="entry name" value="MFS general substrate transporter like domains"/>
    <property type="match status" value="1"/>
</dbReference>
<feature type="transmembrane region" description="Helical" evidence="5">
    <location>
        <begin position="825"/>
        <end position="848"/>
    </location>
</feature>